<feature type="transmembrane region" description="Helical" evidence="1">
    <location>
        <begin position="141"/>
        <end position="162"/>
    </location>
</feature>
<dbReference type="EMBL" id="JAYMYR010000056">
    <property type="protein sequence ID" value="KAK7326574.1"/>
    <property type="molecule type" value="Genomic_DNA"/>
</dbReference>
<comment type="caution">
    <text evidence="2">The sequence shown here is derived from an EMBL/GenBank/DDBJ whole genome shotgun (WGS) entry which is preliminary data.</text>
</comment>
<evidence type="ECO:0000256" key="1">
    <source>
        <dbReference type="SAM" id="Phobius"/>
    </source>
</evidence>
<keyword evidence="1" id="KW-0812">Transmembrane</keyword>
<reference evidence="2 3" key="1">
    <citation type="submission" date="2024-01" db="EMBL/GenBank/DDBJ databases">
        <title>The genomes of 5 underutilized Papilionoideae crops provide insights into root nodulation and disease resistanc.</title>
        <authorList>
            <person name="Jiang F."/>
        </authorList>
    </citation>
    <scope>NUCLEOTIDE SEQUENCE [LARGE SCALE GENOMIC DNA]</scope>
    <source>
        <strain evidence="2">JINMINGXINNONG_FW02</strain>
        <tissue evidence="2">Leaves</tissue>
    </source>
</reference>
<dbReference type="AlphaFoldDB" id="A0AAN9L2S8"/>
<keyword evidence="1" id="KW-1133">Transmembrane helix</keyword>
<protein>
    <submittedName>
        <fullName evidence="2">Uncharacterized protein</fullName>
    </submittedName>
</protein>
<name>A0AAN9L2S8_PHACN</name>
<organism evidence="2 3">
    <name type="scientific">Phaseolus coccineus</name>
    <name type="common">Scarlet runner bean</name>
    <name type="synonym">Phaseolus multiflorus</name>
    <dbReference type="NCBI Taxonomy" id="3886"/>
    <lineage>
        <taxon>Eukaryota</taxon>
        <taxon>Viridiplantae</taxon>
        <taxon>Streptophyta</taxon>
        <taxon>Embryophyta</taxon>
        <taxon>Tracheophyta</taxon>
        <taxon>Spermatophyta</taxon>
        <taxon>Magnoliopsida</taxon>
        <taxon>eudicotyledons</taxon>
        <taxon>Gunneridae</taxon>
        <taxon>Pentapetalae</taxon>
        <taxon>rosids</taxon>
        <taxon>fabids</taxon>
        <taxon>Fabales</taxon>
        <taxon>Fabaceae</taxon>
        <taxon>Papilionoideae</taxon>
        <taxon>50 kb inversion clade</taxon>
        <taxon>NPAAA clade</taxon>
        <taxon>indigoferoid/millettioid clade</taxon>
        <taxon>Phaseoleae</taxon>
        <taxon>Phaseolus</taxon>
    </lineage>
</organism>
<evidence type="ECO:0000313" key="2">
    <source>
        <dbReference type="EMBL" id="KAK7326574.1"/>
    </source>
</evidence>
<evidence type="ECO:0000313" key="3">
    <source>
        <dbReference type="Proteomes" id="UP001374584"/>
    </source>
</evidence>
<accession>A0AAN9L2S8</accession>
<keyword evidence="1" id="KW-0472">Membrane</keyword>
<gene>
    <name evidence="2" type="ORF">VNO80_32651</name>
</gene>
<proteinExistence type="predicted"/>
<sequence length="171" mass="20170">MKTYRIKVIKSKNKKKILRIRKGGSSISGNCNGFFISSCSKKQDFLDTAVSREKYSRDFCESWKEFDEVPLKIYISVAPIDENYFRNKSKINKEKQSKILGFLIPQLEFLIIKRGGNEYIEKTIKRSTDIFYNRISKNKQYLFSLDHFFRFIGVIVGCNFQLSRYGSFPFF</sequence>
<dbReference type="Proteomes" id="UP001374584">
    <property type="component" value="Unassembled WGS sequence"/>
</dbReference>
<keyword evidence="3" id="KW-1185">Reference proteome</keyword>